<evidence type="ECO:0000313" key="2">
    <source>
        <dbReference type="Proteomes" id="UP000831701"/>
    </source>
</evidence>
<reference evidence="1" key="1">
    <citation type="submission" date="2022-04" db="EMBL/GenBank/DDBJ databases">
        <title>Jade perch genome.</title>
        <authorList>
            <person name="Chao B."/>
        </authorList>
    </citation>
    <scope>NUCLEOTIDE SEQUENCE</scope>
    <source>
        <strain evidence="1">CB-2022</strain>
    </source>
</reference>
<protein>
    <submittedName>
        <fullName evidence="1">Uncharacterized protein</fullName>
    </submittedName>
</protein>
<comment type="caution">
    <text evidence="1">The sequence shown here is derived from an EMBL/GenBank/DDBJ whole genome shotgun (WGS) entry which is preliminary data.</text>
</comment>
<gene>
    <name evidence="1" type="ORF">L3Q82_013754</name>
</gene>
<dbReference type="EMBL" id="CM041546">
    <property type="protein sequence ID" value="KAI3361593.1"/>
    <property type="molecule type" value="Genomic_DNA"/>
</dbReference>
<sequence>MNQSVPAMLSVELFDKLQQSLSGLSVLPSQSKVPFADVSWLSGGSPVSSGISTSTAVQQADRTFQISSYLAIQTSDWNMDKVYTCKVSLGSQTSQKNINKSSCPTEE</sequence>
<dbReference type="Proteomes" id="UP000831701">
    <property type="component" value="Chromosome 16"/>
</dbReference>
<evidence type="ECO:0000313" key="1">
    <source>
        <dbReference type="EMBL" id="KAI3361593.1"/>
    </source>
</evidence>
<accession>A0ACB8W1B6</accession>
<proteinExistence type="predicted"/>
<name>A0ACB8W1B6_9TELE</name>
<organism evidence="1 2">
    <name type="scientific">Scortum barcoo</name>
    <name type="common">barcoo grunter</name>
    <dbReference type="NCBI Taxonomy" id="214431"/>
    <lineage>
        <taxon>Eukaryota</taxon>
        <taxon>Metazoa</taxon>
        <taxon>Chordata</taxon>
        <taxon>Craniata</taxon>
        <taxon>Vertebrata</taxon>
        <taxon>Euteleostomi</taxon>
        <taxon>Actinopterygii</taxon>
        <taxon>Neopterygii</taxon>
        <taxon>Teleostei</taxon>
        <taxon>Neoteleostei</taxon>
        <taxon>Acanthomorphata</taxon>
        <taxon>Eupercaria</taxon>
        <taxon>Centrarchiformes</taxon>
        <taxon>Terapontoidei</taxon>
        <taxon>Terapontidae</taxon>
        <taxon>Scortum</taxon>
    </lineage>
</organism>
<keyword evidence="2" id="KW-1185">Reference proteome</keyword>